<keyword evidence="1" id="KW-0472">Membrane</keyword>
<name>A0ABX8AFQ7_9BRAD</name>
<protein>
    <submittedName>
        <fullName evidence="3">DUF2235 domain-containing protein</fullName>
    </submittedName>
</protein>
<proteinExistence type="predicted"/>
<feature type="transmembrane region" description="Helical" evidence="1">
    <location>
        <begin position="62"/>
        <end position="82"/>
    </location>
</feature>
<sequence>MFPSKRSRLARPDDRAEAPVLGDQFRQRYASEEAGVSNVVPHFIGVWDTVAAIGVSSSLVPWLWTAAAVVVCGLAALLAWFLTRYDFVFWMTWIETVAAVGFVGLASYYLLRLKVSVGVPGFKWWQTVHLTNVQMKFFDRHLNSLVRYARHALSLDERRADFDRVPWANDTEPPNREVEEGAYLRQLWFAGNHSDVGGSYPENESRLSDIALKWMANQAKKAGLLVNENLLSTYGRHTGQQHDECKTGVRLLFWRLKWKEKARKIIPKATYHPSVMRRFKAPRVLVYDREMPYRPELLAGHIDFQDVYLAEQKDRNGAPISS</sequence>
<keyword evidence="1" id="KW-0812">Transmembrane</keyword>
<dbReference type="InterPro" id="IPR018712">
    <property type="entry name" value="Tle1-like_cat"/>
</dbReference>
<dbReference type="Pfam" id="PF09994">
    <property type="entry name" value="T6SS_Tle1-like_cat"/>
    <property type="match status" value="1"/>
</dbReference>
<reference evidence="3 4" key="1">
    <citation type="submission" date="2019-02" db="EMBL/GenBank/DDBJ databases">
        <title>Emended description of the genus Rhodopseudomonas and description of Rhodopseudomonas albus sp. nov., a non-phototrophic, heavy-metal-tolerant bacterium isolated from garden soil.</title>
        <authorList>
            <person name="Bao Z."/>
            <person name="Cao W.W."/>
            <person name="Sato Y."/>
            <person name="Nishizawa T."/>
            <person name="Zhao J."/>
            <person name="Guo Y."/>
            <person name="Ohta H."/>
        </authorList>
    </citation>
    <scope>NUCLEOTIDE SEQUENCE [LARGE SCALE GENOMIC DNA]</scope>
    <source>
        <strain evidence="3 4">SK50-23</strain>
    </source>
</reference>
<organism evidence="3 4">
    <name type="scientific">Tardiphaga alba</name>
    <dbReference type="NCBI Taxonomy" id="340268"/>
    <lineage>
        <taxon>Bacteria</taxon>
        <taxon>Pseudomonadati</taxon>
        <taxon>Pseudomonadota</taxon>
        <taxon>Alphaproteobacteria</taxon>
        <taxon>Hyphomicrobiales</taxon>
        <taxon>Nitrobacteraceae</taxon>
        <taxon>Tardiphaga</taxon>
    </lineage>
</organism>
<dbReference type="PANTHER" id="PTHR33840:SF1">
    <property type="entry name" value="TLE1 PHOSPHOLIPASE DOMAIN-CONTAINING PROTEIN"/>
    <property type="match status" value="1"/>
</dbReference>
<keyword evidence="1" id="KW-1133">Transmembrane helix</keyword>
<dbReference type="Proteomes" id="UP000682843">
    <property type="component" value="Chromosome"/>
</dbReference>
<feature type="domain" description="T6SS Phospholipase effector Tle1-like catalytic" evidence="2">
    <location>
        <begin position="116"/>
        <end position="218"/>
    </location>
</feature>
<evidence type="ECO:0000259" key="2">
    <source>
        <dbReference type="Pfam" id="PF09994"/>
    </source>
</evidence>
<gene>
    <name evidence="3" type="ORF">RPMA_27295</name>
</gene>
<dbReference type="PANTHER" id="PTHR33840">
    <property type="match status" value="1"/>
</dbReference>
<accession>A0ABX8AFQ7</accession>
<keyword evidence="4" id="KW-1185">Reference proteome</keyword>
<dbReference type="EMBL" id="CP036498">
    <property type="protein sequence ID" value="QUS42112.1"/>
    <property type="molecule type" value="Genomic_DNA"/>
</dbReference>
<feature type="transmembrane region" description="Helical" evidence="1">
    <location>
        <begin position="88"/>
        <end position="111"/>
    </location>
</feature>
<evidence type="ECO:0000313" key="3">
    <source>
        <dbReference type="EMBL" id="QUS42112.1"/>
    </source>
</evidence>
<evidence type="ECO:0000313" key="4">
    <source>
        <dbReference type="Proteomes" id="UP000682843"/>
    </source>
</evidence>
<evidence type="ECO:0000256" key="1">
    <source>
        <dbReference type="SAM" id="Phobius"/>
    </source>
</evidence>